<evidence type="ECO:0000313" key="7">
    <source>
        <dbReference type="EMBL" id="KAI6647999.1"/>
    </source>
</evidence>
<gene>
    <name evidence="7" type="ORF">LOD99_8326</name>
</gene>
<dbReference type="PROSITE" id="PS01191">
    <property type="entry name" value="RIBOSOMAL_S3AE"/>
    <property type="match status" value="1"/>
</dbReference>
<evidence type="ECO:0000256" key="6">
    <source>
        <dbReference type="RuleBase" id="RU000668"/>
    </source>
</evidence>
<dbReference type="AlphaFoldDB" id="A0AAV7JGR8"/>
<evidence type="ECO:0000256" key="4">
    <source>
        <dbReference type="ARBA" id="ARBA00023274"/>
    </source>
</evidence>
<keyword evidence="3 5" id="KW-0689">Ribosomal protein</keyword>
<comment type="similarity">
    <text evidence="5 6">Belongs to the eukaryotic ribosomal protein eS1 family.</text>
</comment>
<comment type="subunit">
    <text evidence="5">Component of the small ribosomal subunit. Mature ribosomes consist of a small (40S) and a large (60S) subunit. The 40S subunit contains about 33 different proteins and 1 molecule of RNA (18S). The 60S subunit contains about 49 different proteins and 3 molecules of RNA (28S, 5.8S and 5S).</text>
</comment>
<evidence type="ECO:0000256" key="2">
    <source>
        <dbReference type="ARBA" id="ARBA00022490"/>
    </source>
</evidence>
<keyword evidence="4 5" id="KW-0687">Ribonucleoprotein</keyword>
<evidence type="ECO:0000313" key="8">
    <source>
        <dbReference type="Proteomes" id="UP001165289"/>
    </source>
</evidence>
<keyword evidence="8" id="KW-1185">Reference proteome</keyword>
<dbReference type="PANTHER" id="PTHR11830">
    <property type="entry name" value="40S RIBOSOMAL PROTEIN S3A"/>
    <property type="match status" value="1"/>
</dbReference>
<dbReference type="HAMAP" id="MF_03122">
    <property type="entry name" value="Ribosomal_eS1_euk"/>
    <property type="match status" value="1"/>
</dbReference>
<name>A0AAV7JGR8_9METZ</name>
<comment type="caution">
    <text evidence="7">The sequence shown here is derived from an EMBL/GenBank/DDBJ whole genome shotgun (WGS) entry which is preliminary data.</text>
</comment>
<feature type="initiator methionine" description="Removed" evidence="5">
    <location>
        <position position="1"/>
    </location>
</feature>
<dbReference type="Pfam" id="PF01015">
    <property type="entry name" value="Ribosomal_S3Ae"/>
    <property type="match status" value="1"/>
</dbReference>
<accession>A0AAV7JGR8</accession>
<keyword evidence="2 5" id="KW-0963">Cytoplasm</keyword>
<dbReference type="Proteomes" id="UP001165289">
    <property type="component" value="Unassembled WGS sequence"/>
</dbReference>
<proteinExistence type="inferred from homology"/>
<sequence length="258" mass="28842">MTVGKNPRGRGKGLKKKIADPFARKDWYDVKAPATFEDRRIGKTPVNRSAGTKLSSDSLKGRVFEVSLGDLSTANSENVFRKFKLISEYVDDKTVLTNFHGMTLTSDKLKSMVKKNQTMIEAFTDVKTTDGYTLRLFCIGFTDKPEHQAKKTCYAKTSKCRAIRKKMVEIMTKEISSVDLKQVIHKLIPDSIARDITKACGALFPMKDVAIRKVKVLKKPKLDITKLMDMHGDSGKTGVVSGEAITRESYEPPVQESV</sequence>
<dbReference type="GO" id="GO:0003735">
    <property type="term" value="F:structural constituent of ribosome"/>
    <property type="evidence" value="ECO:0007669"/>
    <property type="project" value="UniProtKB-UniRule"/>
</dbReference>
<dbReference type="SMART" id="SM01397">
    <property type="entry name" value="Ribosomal_S3Ae"/>
    <property type="match status" value="1"/>
</dbReference>
<dbReference type="GO" id="GO:0022627">
    <property type="term" value="C:cytosolic small ribosomal subunit"/>
    <property type="evidence" value="ECO:0007669"/>
    <property type="project" value="UniProtKB-UniRule"/>
</dbReference>
<organism evidence="7 8">
    <name type="scientific">Oopsacas minuta</name>
    <dbReference type="NCBI Taxonomy" id="111878"/>
    <lineage>
        <taxon>Eukaryota</taxon>
        <taxon>Metazoa</taxon>
        <taxon>Porifera</taxon>
        <taxon>Hexactinellida</taxon>
        <taxon>Hexasterophora</taxon>
        <taxon>Lyssacinosida</taxon>
        <taxon>Leucopsacidae</taxon>
        <taxon>Oopsacas</taxon>
    </lineage>
</organism>
<comment type="subcellular location">
    <subcellularLocation>
        <location evidence="1 5">Cytoplasm</location>
    </subcellularLocation>
</comment>
<evidence type="ECO:0000256" key="1">
    <source>
        <dbReference type="ARBA" id="ARBA00004496"/>
    </source>
</evidence>
<dbReference type="InterPro" id="IPR018281">
    <property type="entry name" value="Ribosomal_eS1_CS"/>
</dbReference>
<dbReference type="GO" id="GO:0006412">
    <property type="term" value="P:translation"/>
    <property type="evidence" value="ECO:0007669"/>
    <property type="project" value="UniProtKB-UniRule"/>
</dbReference>
<evidence type="ECO:0000256" key="5">
    <source>
        <dbReference type="HAMAP-Rule" id="MF_03122"/>
    </source>
</evidence>
<dbReference type="EMBL" id="JAKMXF010000334">
    <property type="protein sequence ID" value="KAI6647999.1"/>
    <property type="molecule type" value="Genomic_DNA"/>
</dbReference>
<dbReference type="InterPro" id="IPR027500">
    <property type="entry name" value="Ribosomal_eS1_euk"/>
</dbReference>
<reference evidence="7 8" key="1">
    <citation type="journal article" date="2023" name="BMC Biol.">
        <title>The compact genome of the sponge Oopsacas minuta (Hexactinellida) is lacking key metazoan core genes.</title>
        <authorList>
            <person name="Santini S."/>
            <person name="Schenkelaars Q."/>
            <person name="Jourda C."/>
            <person name="Duchesne M."/>
            <person name="Belahbib H."/>
            <person name="Rocher C."/>
            <person name="Selva M."/>
            <person name="Riesgo A."/>
            <person name="Vervoort M."/>
            <person name="Leys S.P."/>
            <person name="Kodjabachian L."/>
            <person name="Le Bivic A."/>
            <person name="Borchiellini C."/>
            <person name="Claverie J.M."/>
            <person name="Renard E."/>
        </authorList>
    </citation>
    <scope>NUCLEOTIDE SEQUENCE [LARGE SCALE GENOMIC DNA]</scope>
    <source>
        <strain evidence="7">SPO-2</strain>
    </source>
</reference>
<evidence type="ECO:0000256" key="3">
    <source>
        <dbReference type="ARBA" id="ARBA00022980"/>
    </source>
</evidence>
<dbReference type="InterPro" id="IPR001593">
    <property type="entry name" value="Ribosomal_eS1"/>
</dbReference>
<protein>
    <recommendedName>
        <fullName evidence="5">Small ribosomal subunit protein eS1</fullName>
    </recommendedName>
</protein>